<sequence>MRKLLLLPLRLAVGWELSPRLLSIIAATMLVLLRLTIGWHFYAEGVDKVQQDNWTAAPFFVNAKGPLAGQFRTMVWDYDGSIRLDRDRIMLTWATDRNRVSDHYGFDEKQEKRAQNEYTDAVEKYDWVLEENKADIEEYRFGKDRIDKLDTDPVRNGVSSLEGQREAIRKEWLDKGAPALNQINQVWENYIENLNSIATMKQRQSESPYRLTKPRDVLMDTSIIDVILPYFDIAVGLLLLFGLFTPIAALAAAGFLGSIVLSQYPPVTGPTSSIYQLIEAMGCFVLAATGAGRFAGLDFFLHLIVRKVYGTSSKEDE</sequence>
<evidence type="ECO:0000313" key="2">
    <source>
        <dbReference type="EMBL" id="TWU46047.1"/>
    </source>
</evidence>
<feature type="transmembrane region" description="Helical" evidence="1">
    <location>
        <begin position="273"/>
        <end position="296"/>
    </location>
</feature>
<dbReference type="AlphaFoldDB" id="A0A5C6EDH9"/>
<proteinExistence type="predicted"/>
<protein>
    <submittedName>
        <fullName evidence="2">DoxX</fullName>
    </submittedName>
</protein>
<comment type="caution">
    <text evidence="2">The sequence shown here is derived from an EMBL/GenBank/DDBJ whole genome shotgun (WGS) entry which is preliminary data.</text>
</comment>
<feature type="transmembrane region" description="Helical" evidence="1">
    <location>
        <begin position="24"/>
        <end position="42"/>
    </location>
</feature>
<dbReference type="OrthoDB" id="262907at2"/>
<keyword evidence="1" id="KW-0472">Membrane</keyword>
<dbReference type="EMBL" id="SJPY01000001">
    <property type="protein sequence ID" value="TWU46047.1"/>
    <property type="molecule type" value="Genomic_DNA"/>
</dbReference>
<keyword evidence="3" id="KW-1185">Reference proteome</keyword>
<accession>A0A5C6EDH9</accession>
<keyword evidence="1" id="KW-1133">Transmembrane helix</keyword>
<organism evidence="2 3">
    <name type="scientific">Novipirellula aureliae</name>
    <dbReference type="NCBI Taxonomy" id="2527966"/>
    <lineage>
        <taxon>Bacteria</taxon>
        <taxon>Pseudomonadati</taxon>
        <taxon>Planctomycetota</taxon>
        <taxon>Planctomycetia</taxon>
        <taxon>Pirellulales</taxon>
        <taxon>Pirellulaceae</taxon>
        <taxon>Novipirellula</taxon>
    </lineage>
</organism>
<reference evidence="2 3" key="1">
    <citation type="submission" date="2019-02" db="EMBL/GenBank/DDBJ databases">
        <title>Deep-cultivation of Planctomycetes and their phenomic and genomic characterization uncovers novel biology.</title>
        <authorList>
            <person name="Wiegand S."/>
            <person name="Jogler M."/>
            <person name="Boedeker C."/>
            <person name="Pinto D."/>
            <person name="Vollmers J."/>
            <person name="Rivas-Marin E."/>
            <person name="Kohn T."/>
            <person name="Peeters S.H."/>
            <person name="Heuer A."/>
            <person name="Rast P."/>
            <person name="Oberbeckmann S."/>
            <person name="Bunk B."/>
            <person name="Jeske O."/>
            <person name="Meyerdierks A."/>
            <person name="Storesund J.E."/>
            <person name="Kallscheuer N."/>
            <person name="Luecker S."/>
            <person name="Lage O.M."/>
            <person name="Pohl T."/>
            <person name="Merkel B.J."/>
            <person name="Hornburger P."/>
            <person name="Mueller R.-W."/>
            <person name="Bruemmer F."/>
            <person name="Labrenz M."/>
            <person name="Spormann A.M."/>
            <person name="Op Den Camp H."/>
            <person name="Overmann J."/>
            <person name="Amann R."/>
            <person name="Jetten M.S.M."/>
            <person name="Mascher T."/>
            <person name="Medema M.H."/>
            <person name="Devos D.P."/>
            <person name="Kaster A.-K."/>
            <person name="Ovreas L."/>
            <person name="Rohde M."/>
            <person name="Galperin M.Y."/>
            <person name="Jogler C."/>
        </authorList>
    </citation>
    <scope>NUCLEOTIDE SEQUENCE [LARGE SCALE GENOMIC DNA]</scope>
    <source>
        <strain evidence="2 3">Q31b</strain>
    </source>
</reference>
<gene>
    <name evidence="2" type="ORF">Q31b_12250</name>
</gene>
<feature type="transmembrane region" description="Helical" evidence="1">
    <location>
        <begin position="237"/>
        <end position="261"/>
    </location>
</feature>
<dbReference type="Proteomes" id="UP000315471">
    <property type="component" value="Unassembled WGS sequence"/>
</dbReference>
<dbReference type="RefSeq" id="WP_146598642.1">
    <property type="nucleotide sequence ID" value="NZ_SJPY01000001.1"/>
</dbReference>
<evidence type="ECO:0000256" key="1">
    <source>
        <dbReference type="SAM" id="Phobius"/>
    </source>
</evidence>
<evidence type="ECO:0000313" key="3">
    <source>
        <dbReference type="Proteomes" id="UP000315471"/>
    </source>
</evidence>
<keyword evidence="1" id="KW-0812">Transmembrane</keyword>
<name>A0A5C6EDH9_9BACT</name>